<organism evidence="5">
    <name type="scientific">freshwater metagenome</name>
    <dbReference type="NCBI Taxonomy" id="449393"/>
    <lineage>
        <taxon>unclassified sequences</taxon>
        <taxon>metagenomes</taxon>
        <taxon>ecological metagenomes</taxon>
    </lineage>
</organism>
<dbReference type="Gene3D" id="3.90.550.10">
    <property type="entry name" value="Spore Coat Polysaccharide Biosynthesis Protein SpsA, Chain A"/>
    <property type="match status" value="1"/>
</dbReference>
<name>A0A6J6DT66_9ZZZZ</name>
<feature type="domain" description="Glycosyltransferase 2-like" evidence="4">
    <location>
        <begin position="5"/>
        <end position="171"/>
    </location>
</feature>
<accession>A0A6J6DT66</accession>
<reference evidence="5" key="1">
    <citation type="submission" date="2020-05" db="EMBL/GenBank/DDBJ databases">
        <authorList>
            <person name="Chiriac C."/>
            <person name="Salcher M."/>
            <person name="Ghai R."/>
            <person name="Kavagutti S V."/>
        </authorList>
    </citation>
    <scope>NUCLEOTIDE SEQUENCE</scope>
</reference>
<comment type="similarity">
    <text evidence="1">Belongs to the glycosyltransferase 2 family.</text>
</comment>
<dbReference type="CDD" id="cd06442">
    <property type="entry name" value="DPM1_like"/>
    <property type="match status" value="1"/>
</dbReference>
<dbReference type="PANTHER" id="PTHR43398">
    <property type="entry name" value="DOLICHOL-PHOSPHATE MANNOSYLTRANSFERASE SUBUNIT 1"/>
    <property type="match status" value="1"/>
</dbReference>
<evidence type="ECO:0000256" key="3">
    <source>
        <dbReference type="ARBA" id="ARBA00022679"/>
    </source>
</evidence>
<dbReference type="GO" id="GO:0016020">
    <property type="term" value="C:membrane"/>
    <property type="evidence" value="ECO:0007669"/>
    <property type="project" value="GOC"/>
</dbReference>
<dbReference type="Pfam" id="PF00535">
    <property type="entry name" value="Glycos_transf_2"/>
    <property type="match status" value="1"/>
</dbReference>
<evidence type="ECO:0000259" key="4">
    <source>
        <dbReference type="Pfam" id="PF00535"/>
    </source>
</evidence>
<protein>
    <submittedName>
        <fullName evidence="5">Unannotated protein</fullName>
    </submittedName>
</protein>
<dbReference type="GO" id="GO:0004582">
    <property type="term" value="F:dolichyl-phosphate beta-D-mannosyltransferase activity"/>
    <property type="evidence" value="ECO:0007669"/>
    <property type="project" value="InterPro"/>
</dbReference>
<proteinExistence type="inferred from homology"/>
<evidence type="ECO:0000256" key="2">
    <source>
        <dbReference type="ARBA" id="ARBA00022676"/>
    </source>
</evidence>
<dbReference type="EMBL" id="CAEZTL010000022">
    <property type="protein sequence ID" value="CAB4565353.1"/>
    <property type="molecule type" value="Genomic_DNA"/>
</dbReference>
<evidence type="ECO:0000256" key="1">
    <source>
        <dbReference type="ARBA" id="ARBA00006739"/>
    </source>
</evidence>
<dbReference type="FunFam" id="3.90.550.10:FF:000122">
    <property type="entry name" value="Dolichol-phosphate mannosyltransferase subunit 1"/>
    <property type="match status" value="1"/>
</dbReference>
<dbReference type="AlphaFoldDB" id="A0A6J6DT66"/>
<dbReference type="InterPro" id="IPR001173">
    <property type="entry name" value="Glyco_trans_2-like"/>
</dbReference>
<keyword evidence="2" id="KW-0328">Glycosyltransferase</keyword>
<sequence length="248" mass="27211">MKPIILIPTFNEAEAILVLLSELEVLHRNIDFDVLIIDDNSPDGTADLVDSYDYPFVDILHRPSKSGLGAAYRAGISSVLMSDNYNYVITMDGDGSHQVSDLESILGAQHPSNLSLTLGTRWMPGGSVVNWPLHRRFLSKGGTAFARAALGIPLADLTGGFRAYSVPLLRKLNFDAIDSTGYCFQIQMVIASLAADASVIEVPITFIERVNGVSKMSRSIVFEALRQTSIWGLQRRLGRSADKLHYVK</sequence>
<dbReference type="PANTHER" id="PTHR43398:SF1">
    <property type="entry name" value="DOLICHOL-PHOSPHATE MANNOSYLTRANSFERASE SUBUNIT 1"/>
    <property type="match status" value="1"/>
</dbReference>
<gene>
    <name evidence="5" type="ORF">UFOPK1683_00366</name>
</gene>
<dbReference type="InterPro" id="IPR029044">
    <property type="entry name" value="Nucleotide-diphossugar_trans"/>
</dbReference>
<dbReference type="SUPFAM" id="SSF53448">
    <property type="entry name" value="Nucleotide-diphospho-sugar transferases"/>
    <property type="match status" value="1"/>
</dbReference>
<keyword evidence="3" id="KW-0808">Transferase</keyword>
<dbReference type="GO" id="GO:0009247">
    <property type="term" value="P:glycolipid biosynthetic process"/>
    <property type="evidence" value="ECO:0007669"/>
    <property type="project" value="TreeGrafter"/>
</dbReference>
<dbReference type="InterPro" id="IPR039528">
    <property type="entry name" value="DPM1-like"/>
</dbReference>
<evidence type="ECO:0000313" key="5">
    <source>
        <dbReference type="EMBL" id="CAB4565353.1"/>
    </source>
</evidence>